<feature type="region of interest" description="Disordered" evidence="1">
    <location>
        <begin position="137"/>
        <end position="175"/>
    </location>
</feature>
<evidence type="ECO:0000313" key="3">
    <source>
        <dbReference type="Proteomes" id="UP000013827"/>
    </source>
</evidence>
<reference evidence="2" key="2">
    <citation type="submission" date="2024-10" db="UniProtKB">
        <authorList>
            <consortium name="EnsemblProtists"/>
        </authorList>
    </citation>
    <scope>IDENTIFICATION</scope>
</reference>
<dbReference type="RefSeq" id="XP_005786666.1">
    <property type="nucleotide sequence ID" value="XM_005786609.1"/>
</dbReference>
<dbReference type="EnsemblProtists" id="EOD34237">
    <property type="protein sequence ID" value="EOD34237"/>
    <property type="gene ID" value="EMIHUDRAFT_433938"/>
</dbReference>
<evidence type="ECO:0000256" key="1">
    <source>
        <dbReference type="SAM" id="MobiDB-lite"/>
    </source>
</evidence>
<accession>A0A0D3KEQ2</accession>
<keyword evidence="3" id="KW-1185">Reference proteome</keyword>
<dbReference type="PaxDb" id="2903-EOD34237"/>
<organism evidence="2 3">
    <name type="scientific">Emiliania huxleyi (strain CCMP1516)</name>
    <dbReference type="NCBI Taxonomy" id="280463"/>
    <lineage>
        <taxon>Eukaryota</taxon>
        <taxon>Haptista</taxon>
        <taxon>Haptophyta</taxon>
        <taxon>Prymnesiophyceae</taxon>
        <taxon>Isochrysidales</taxon>
        <taxon>Noelaerhabdaceae</taxon>
        <taxon>Emiliania</taxon>
    </lineage>
</organism>
<dbReference type="Proteomes" id="UP000013827">
    <property type="component" value="Unassembled WGS sequence"/>
</dbReference>
<dbReference type="KEGG" id="ehx:EMIHUDRAFT_433938"/>
<feature type="region of interest" description="Disordered" evidence="1">
    <location>
        <begin position="1"/>
        <end position="32"/>
    </location>
</feature>
<sequence>MAVDMSAGRDDGPVSQLGRRLSGMWGDNEPPTEAKKWLKHKAAIGKRSTTEKSEAASAAWDEASAALLVVFQGYAAIGTPLLCREFELLKSAQAEAYEAMSAEVAALELQRPKYQDERPDVELPEVGGGTVGLASLARASSAASEPDEAAPPLSPRAVEGEGGDSPSNPTPVELS</sequence>
<protein>
    <submittedName>
        <fullName evidence="2">Uncharacterized protein</fullName>
    </submittedName>
</protein>
<reference evidence="3" key="1">
    <citation type="journal article" date="2013" name="Nature">
        <title>Pan genome of the phytoplankton Emiliania underpins its global distribution.</title>
        <authorList>
            <person name="Read B.A."/>
            <person name="Kegel J."/>
            <person name="Klute M.J."/>
            <person name="Kuo A."/>
            <person name="Lefebvre S.C."/>
            <person name="Maumus F."/>
            <person name="Mayer C."/>
            <person name="Miller J."/>
            <person name="Monier A."/>
            <person name="Salamov A."/>
            <person name="Young J."/>
            <person name="Aguilar M."/>
            <person name="Claverie J.M."/>
            <person name="Frickenhaus S."/>
            <person name="Gonzalez K."/>
            <person name="Herman E.K."/>
            <person name="Lin Y.C."/>
            <person name="Napier J."/>
            <person name="Ogata H."/>
            <person name="Sarno A.F."/>
            <person name="Shmutz J."/>
            <person name="Schroeder D."/>
            <person name="de Vargas C."/>
            <person name="Verret F."/>
            <person name="von Dassow P."/>
            <person name="Valentin K."/>
            <person name="Van de Peer Y."/>
            <person name="Wheeler G."/>
            <person name="Dacks J.B."/>
            <person name="Delwiche C.F."/>
            <person name="Dyhrman S.T."/>
            <person name="Glockner G."/>
            <person name="John U."/>
            <person name="Richards T."/>
            <person name="Worden A.Z."/>
            <person name="Zhang X."/>
            <person name="Grigoriev I.V."/>
            <person name="Allen A.E."/>
            <person name="Bidle K."/>
            <person name="Borodovsky M."/>
            <person name="Bowler C."/>
            <person name="Brownlee C."/>
            <person name="Cock J.M."/>
            <person name="Elias M."/>
            <person name="Gladyshev V.N."/>
            <person name="Groth M."/>
            <person name="Guda C."/>
            <person name="Hadaegh A."/>
            <person name="Iglesias-Rodriguez M.D."/>
            <person name="Jenkins J."/>
            <person name="Jones B.M."/>
            <person name="Lawson T."/>
            <person name="Leese F."/>
            <person name="Lindquist E."/>
            <person name="Lobanov A."/>
            <person name="Lomsadze A."/>
            <person name="Malik S.B."/>
            <person name="Marsh M.E."/>
            <person name="Mackinder L."/>
            <person name="Mock T."/>
            <person name="Mueller-Roeber B."/>
            <person name="Pagarete A."/>
            <person name="Parker M."/>
            <person name="Probert I."/>
            <person name="Quesneville H."/>
            <person name="Raines C."/>
            <person name="Rensing S.A."/>
            <person name="Riano-Pachon D.M."/>
            <person name="Richier S."/>
            <person name="Rokitta S."/>
            <person name="Shiraiwa Y."/>
            <person name="Soanes D.M."/>
            <person name="van der Giezen M."/>
            <person name="Wahlund T.M."/>
            <person name="Williams B."/>
            <person name="Wilson W."/>
            <person name="Wolfe G."/>
            <person name="Wurch L.L."/>
        </authorList>
    </citation>
    <scope>NUCLEOTIDE SEQUENCE</scope>
</reference>
<name>A0A0D3KEQ2_EMIH1</name>
<dbReference type="HOGENOM" id="CLU_1725726_0_0_1"/>
<dbReference type="GeneID" id="17279508"/>
<evidence type="ECO:0000313" key="2">
    <source>
        <dbReference type="EnsemblProtists" id="EOD34237"/>
    </source>
</evidence>
<dbReference type="AlphaFoldDB" id="A0A0D3KEQ2"/>
<proteinExistence type="predicted"/>